<evidence type="ECO:0000313" key="4">
    <source>
        <dbReference type="Proteomes" id="UP000321497"/>
    </source>
</evidence>
<protein>
    <submittedName>
        <fullName evidence="3">SH3 domain-containing protein</fullName>
    </submittedName>
</protein>
<sequence length="247" mass="27859">MVIAYLQPYFFYTKRCKPFDQTKKHMKYIFTFAFLLFSFLTFSQNEFIVNTELLNVRSGAGTKYDVVGQVKRNEKVIEISKSGNWSEIKTDEFQGFVSSKYISSVNGKSDNEKEDSSIIGWLIAIGIIGFIIVKVKKFISGLFSGVSSGSAQRQSSSTRQSVRNTSNNSAVYRFRIKGSGSAGAVKYADGMNVEVAVNGLGSQGTPYNNIVEKLFVQEFARKYNIEPRFHSGIKMLFKRDRLDVEKL</sequence>
<name>A0A5C6YUG6_9FLAO</name>
<evidence type="ECO:0000259" key="2">
    <source>
        <dbReference type="PROSITE" id="PS51781"/>
    </source>
</evidence>
<accession>A0A5C6YUG6</accession>
<keyword evidence="1" id="KW-0812">Transmembrane</keyword>
<dbReference type="SMART" id="SM00287">
    <property type="entry name" value="SH3b"/>
    <property type="match status" value="1"/>
</dbReference>
<gene>
    <name evidence="3" type="ORF">ESU54_17600</name>
</gene>
<feature type="domain" description="SH3b" evidence="2">
    <location>
        <begin position="44"/>
        <end position="106"/>
    </location>
</feature>
<keyword evidence="4" id="KW-1185">Reference proteome</keyword>
<reference evidence="3 4" key="1">
    <citation type="submission" date="2019-08" db="EMBL/GenBank/DDBJ databases">
        <title>Genome of Aequorivita antarctica SW49 (type strain).</title>
        <authorList>
            <person name="Bowman J.P."/>
        </authorList>
    </citation>
    <scope>NUCLEOTIDE SEQUENCE [LARGE SCALE GENOMIC DNA]</scope>
    <source>
        <strain evidence="3 4">SW49</strain>
    </source>
</reference>
<keyword evidence="1" id="KW-0472">Membrane</keyword>
<dbReference type="Gene3D" id="2.30.30.40">
    <property type="entry name" value="SH3 Domains"/>
    <property type="match status" value="1"/>
</dbReference>
<dbReference type="PROSITE" id="PS51781">
    <property type="entry name" value="SH3B"/>
    <property type="match status" value="1"/>
</dbReference>
<feature type="transmembrane region" description="Helical" evidence="1">
    <location>
        <begin position="25"/>
        <end position="43"/>
    </location>
</feature>
<organism evidence="3 4">
    <name type="scientific">Aequorivita antarctica</name>
    <dbReference type="NCBI Taxonomy" id="153266"/>
    <lineage>
        <taxon>Bacteria</taxon>
        <taxon>Pseudomonadati</taxon>
        <taxon>Bacteroidota</taxon>
        <taxon>Flavobacteriia</taxon>
        <taxon>Flavobacteriales</taxon>
        <taxon>Flavobacteriaceae</taxon>
        <taxon>Aequorivita</taxon>
    </lineage>
</organism>
<feature type="transmembrane region" description="Helical" evidence="1">
    <location>
        <begin position="118"/>
        <end position="135"/>
    </location>
</feature>
<dbReference type="Proteomes" id="UP000321497">
    <property type="component" value="Unassembled WGS sequence"/>
</dbReference>
<dbReference type="InterPro" id="IPR003646">
    <property type="entry name" value="SH3-like_bac-type"/>
</dbReference>
<dbReference type="EMBL" id="VORT01000033">
    <property type="protein sequence ID" value="TXD71208.1"/>
    <property type="molecule type" value="Genomic_DNA"/>
</dbReference>
<proteinExistence type="predicted"/>
<evidence type="ECO:0000313" key="3">
    <source>
        <dbReference type="EMBL" id="TXD71208.1"/>
    </source>
</evidence>
<comment type="caution">
    <text evidence="3">The sequence shown here is derived from an EMBL/GenBank/DDBJ whole genome shotgun (WGS) entry which is preliminary data.</text>
</comment>
<dbReference type="AlphaFoldDB" id="A0A5C6YUG6"/>
<dbReference type="Pfam" id="PF08239">
    <property type="entry name" value="SH3_3"/>
    <property type="match status" value="1"/>
</dbReference>
<keyword evidence="1" id="KW-1133">Transmembrane helix</keyword>
<evidence type="ECO:0000256" key="1">
    <source>
        <dbReference type="SAM" id="Phobius"/>
    </source>
</evidence>